<organism evidence="4 5">
    <name type="scientific">Mycobacterium yunnanensis</name>
    <dbReference type="NCBI Taxonomy" id="368477"/>
    <lineage>
        <taxon>Bacteria</taxon>
        <taxon>Bacillati</taxon>
        <taxon>Actinomycetota</taxon>
        <taxon>Actinomycetes</taxon>
        <taxon>Mycobacteriales</taxon>
        <taxon>Mycobacteriaceae</taxon>
        <taxon>Mycobacterium</taxon>
    </lineage>
</organism>
<sequence>MTGSLDDKVAMVTGGSRGIGAAIAVRLASEGADVAYTQTRAPEEVEPTRDAIERLGRRALCVQADHGIPADSEAAVQQVVDHFGRIDILVNVAGVFVTGSIDDPDRDQPSFDRQLAINLGGVVSTTRAAVPALSDGGRIVSIATAGAHATRTPAAGLADYMASKSAVVAYSKGWARDLGHRRITVNVVQPGPIESDMVPAGSELAENMAALTILGRIGTTQDVAAAVAYLVGPEAGFVTATSLTVDGGLQAL</sequence>
<dbReference type="InterPro" id="IPR002347">
    <property type="entry name" value="SDR_fam"/>
</dbReference>
<dbReference type="AlphaFoldDB" id="A0A9X3C0B6"/>
<evidence type="ECO:0000313" key="5">
    <source>
        <dbReference type="Proteomes" id="UP001141629"/>
    </source>
</evidence>
<dbReference type="SUPFAM" id="SSF51735">
    <property type="entry name" value="NAD(P)-binding Rossmann-fold domains"/>
    <property type="match status" value="1"/>
</dbReference>
<evidence type="ECO:0000259" key="3">
    <source>
        <dbReference type="SMART" id="SM00822"/>
    </source>
</evidence>
<reference evidence="4" key="2">
    <citation type="journal article" date="2022" name="BMC Genomics">
        <title>Comparative genome analysis of mycobacteria focusing on tRNA and non-coding RNA.</title>
        <authorList>
            <person name="Behra P.R.K."/>
            <person name="Pettersson B.M.F."/>
            <person name="Ramesh M."/>
            <person name="Das S."/>
            <person name="Dasgupta S."/>
            <person name="Kirsebom L.A."/>
        </authorList>
    </citation>
    <scope>NUCLEOTIDE SEQUENCE</scope>
    <source>
        <strain evidence="4">DSM 44838</strain>
    </source>
</reference>
<keyword evidence="2" id="KW-0560">Oxidoreductase</keyword>
<dbReference type="GO" id="GO:0016616">
    <property type="term" value="F:oxidoreductase activity, acting on the CH-OH group of donors, NAD or NADP as acceptor"/>
    <property type="evidence" value="ECO:0007669"/>
    <property type="project" value="TreeGrafter"/>
</dbReference>
<comment type="caution">
    <text evidence="4">The sequence shown here is derived from an EMBL/GenBank/DDBJ whole genome shotgun (WGS) entry which is preliminary data.</text>
</comment>
<dbReference type="PANTHER" id="PTHR42760:SF50">
    <property type="entry name" value="SHORT-CHAIN DEHYDROGENASE-RELATED"/>
    <property type="match status" value="1"/>
</dbReference>
<feature type="domain" description="Ketoreductase" evidence="3">
    <location>
        <begin position="8"/>
        <end position="196"/>
    </location>
</feature>
<dbReference type="Pfam" id="PF13561">
    <property type="entry name" value="adh_short_C2"/>
    <property type="match status" value="1"/>
</dbReference>
<dbReference type="PRINTS" id="PR00081">
    <property type="entry name" value="GDHRDH"/>
</dbReference>
<dbReference type="InterPro" id="IPR036291">
    <property type="entry name" value="NAD(P)-bd_dom_sf"/>
</dbReference>
<name>A0A9X3C0B6_9MYCO</name>
<evidence type="ECO:0000256" key="1">
    <source>
        <dbReference type="ARBA" id="ARBA00006484"/>
    </source>
</evidence>
<dbReference type="RefSeq" id="WP_263995300.1">
    <property type="nucleotide sequence ID" value="NZ_JACKVK010000005.1"/>
</dbReference>
<dbReference type="EMBL" id="JACKVK010000005">
    <property type="protein sequence ID" value="MCV7420518.1"/>
    <property type="molecule type" value="Genomic_DNA"/>
</dbReference>
<dbReference type="FunFam" id="3.40.50.720:FF:000084">
    <property type="entry name" value="Short-chain dehydrogenase reductase"/>
    <property type="match status" value="1"/>
</dbReference>
<gene>
    <name evidence="4" type="ORF">H7K45_08195</name>
</gene>
<dbReference type="Gene3D" id="3.40.50.720">
    <property type="entry name" value="NAD(P)-binding Rossmann-like Domain"/>
    <property type="match status" value="1"/>
</dbReference>
<dbReference type="SMART" id="SM00822">
    <property type="entry name" value="PKS_KR"/>
    <property type="match status" value="1"/>
</dbReference>
<dbReference type="CDD" id="cd05233">
    <property type="entry name" value="SDR_c"/>
    <property type="match status" value="1"/>
</dbReference>
<dbReference type="Proteomes" id="UP001141629">
    <property type="component" value="Unassembled WGS sequence"/>
</dbReference>
<dbReference type="PRINTS" id="PR00080">
    <property type="entry name" value="SDRFAMILY"/>
</dbReference>
<accession>A0A9X3C0B6</accession>
<dbReference type="PANTHER" id="PTHR42760">
    <property type="entry name" value="SHORT-CHAIN DEHYDROGENASES/REDUCTASES FAMILY MEMBER"/>
    <property type="match status" value="1"/>
</dbReference>
<proteinExistence type="inferred from homology"/>
<comment type="similarity">
    <text evidence="1">Belongs to the short-chain dehydrogenases/reductases (SDR) family.</text>
</comment>
<keyword evidence="5" id="KW-1185">Reference proteome</keyword>
<evidence type="ECO:0000313" key="4">
    <source>
        <dbReference type="EMBL" id="MCV7420518.1"/>
    </source>
</evidence>
<dbReference type="InterPro" id="IPR057326">
    <property type="entry name" value="KR_dom"/>
</dbReference>
<reference evidence="4" key="1">
    <citation type="submission" date="2020-07" db="EMBL/GenBank/DDBJ databases">
        <authorList>
            <person name="Pettersson B.M.F."/>
            <person name="Behra P.R.K."/>
            <person name="Ramesh M."/>
            <person name="Das S."/>
            <person name="Dasgupta S."/>
            <person name="Kirsebom L.A."/>
        </authorList>
    </citation>
    <scope>NUCLEOTIDE SEQUENCE</scope>
    <source>
        <strain evidence="4">DSM 44838</strain>
    </source>
</reference>
<protein>
    <submittedName>
        <fullName evidence="4">SDR family oxidoreductase</fullName>
    </submittedName>
</protein>
<evidence type="ECO:0000256" key="2">
    <source>
        <dbReference type="ARBA" id="ARBA00023002"/>
    </source>
</evidence>